<reference evidence="1" key="1">
    <citation type="submission" date="2021-02" db="EMBL/GenBank/DDBJ databases">
        <title>Salinimicrobium sp. nov. isolated from seawater in Tongyeong, Republic of Korea.</title>
        <authorList>
            <person name="Lee S.-J."/>
        </authorList>
    </citation>
    <scope>NUCLEOTIDE SEQUENCE</scope>
    <source>
        <strain evidence="1">HN-2-9-2</strain>
    </source>
</reference>
<protein>
    <submittedName>
        <fullName evidence="1">STAS/SEC14 domain-containing protein</fullName>
    </submittedName>
</protein>
<dbReference type="Gene3D" id="3.40.50.10600">
    <property type="entry name" value="SpoIIaa-like domains"/>
    <property type="match status" value="1"/>
</dbReference>
<organism evidence="1 2">
    <name type="scientific">Salinimicrobium tongyeongense</name>
    <dbReference type="NCBI Taxonomy" id="2809707"/>
    <lineage>
        <taxon>Bacteria</taxon>
        <taxon>Pseudomonadati</taxon>
        <taxon>Bacteroidota</taxon>
        <taxon>Flavobacteriia</taxon>
        <taxon>Flavobacteriales</taxon>
        <taxon>Flavobacteriaceae</taxon>
        <taxon>Salinimicrobium</taxon>
    </lineage>
</organism>
<dbReference type="RefSeq" id="WP_265162464.1">
    <property type="nucleotide sequence ID" value="NZ_CP069620.1"/>
</dbReference>
<dbReference type="EMBL" id="CP069620">
    <property type="protein sequence ID" value="UZH54156.1"/>
    <property type="molecule type" value="Genomic_DNA"/>
</dbReference>
<dbReference type="SUPFAM" id="SSF52091">
    <property type="entry name" value="SpoIIaa-like"/>
    <property type="match status" value="1"/>
</dbReference>
<accession>A0ABY6NMN7</accession>
<dbReference type="Pfam" id="PF11964">
    <property type="entry name" value="SpoIIAA-like"/>
    <property type="match status" value="1"/>
</dbReference>
<dbReference type="Proteomes" id="UP001163981">
    <property type="component" value="Chromosome"/>
</dbReference>
<sequence>MIQVYNSKKDNLIAAKISDKVSKEDVEKVHLLIHQILSKHEKVDFYLELQDFHGYEWEGLLADLKVDSAHLSDYGDMAIVGDKKWEKWAAKATDLFTASEVKYFDFNEKESAKKWIGL</sequence>
<dbReference type="InterPro" id="IPR021866">
    <property type="entry name" value="SpoIIAA-like"/>
</dbReference>
<keyword evidence="2" id="KW-1185">Reference proteome</keyword>
<evidence type="ECO:0000313" key="1">
    <source>
        <dbReference type="EMBL" id="UZH54156.1"/>
    </source>
</evidence>
<evidence type="ECO:0000313" key="2">
    <source>
        <dbReference type="Proteomes" id="UP001163981"/>
    </source>
</evidence>
<proteinExistence type="predicted"/>
<dbReference type="InterPro" id="IPR038396">
    <property type="entry name" value="SpoIIAA-like_sf"/>
</dbReference>
<name>A0ABY6NMN7_9FLAO</name>
<dbReference type="InterPro" id="IPR036513">
    <property type="entry name" value="STAS_dom_sf"/>
</dbReference>
<gene>
    <name evidence="1" type="ORF">JRG66_09105</name>
</gene>